<sequence length="75" mass="8770">MELFYDFNGFQLLFPALFWLFGRGLGCCFGDFCDFSYFFLLFSSFLGGFGMLFGEFLRFQLLFPALFKLFGIMSI</sequence>
<protein>
    <submittedName>
        <fullName evidence="2">Uncharacterized protein</fullName>
    </submittedName>
</protein>
<dbReference type="EMBL" id="QSFB01000010">
    <property type="protein sequence ID" value="RHA13386.1"/>
    <property type="molecule type" value="Genomic_DNA"/>
</dbReference>
<evidence type="ECO:0000313" key="2">
    <source>
        <dbReference type="EMBL" id="RHA13386.1"/>
    </source>
</evidence>
<keyword evidence="1" id="KW-0472">Membrane</keyword>
<evidence type="ECO:0000256" key="1">
    <source>
        <dbReference type="SAM" id="Phobius"/>
    </source>
</evidence>
<organism evidence="2 3">
    <name type="scientific">Agathobacter rectalis</name>
    <dbReference type="NCBI Taxonomy" id="39491"/>
    <lineage>
        <taxon>Bacteria</taxon>
        <taxon>Bacillati</taxon>
        <taxon>Bacillota</taxon>
        <taxon>Clostridia</taxon>
        <taxon>Lachnospirales</taxon>
        <taxon>Lachnospiraceae</taxon>
        <taxon>Agathobacter</taxon>
    </lineage>
</organism>
<accession>A0A413QWW7</accession>
<dbReference type="Proteomes" id="UP000286341">
    <property type="component" value="Unassembled WGS sequence"/>
</dbReference>
<comment type="caution">
    <text evidence="2">The sequence shown here is derived from an EMBL/GenBank/DDBJ whole genome shotgun (WGS) entry which is preliminary data.</text>
</comment>
<gene>
    <name evidence="2" type="ORF">DW948_08225</name>
</gene>
<name>A0A413QWW7_9FIRM</name>
<dbReference type="AlphaFoldDB" id="A0A413QWW7"/>
<reference evidence="2 3" key="1">
    <citation type="submission" date="2018-08" db="EMBL/GenBank/DDBJ databases">
        <title>A genome reference for cultivated species of the human gut microbiota.</title>
        <authorList>
            <person name="Zou Y."/>
            <person name="Xue W."/>
            <person name="Luo G."/>
        </authorList>
    </citation>
    <scope>NUCLEOTIDE SEQUENCE [LARGE SCALE GENOMIC DNA]</scope>
    <source>
        <strain evidence="2 3">AM44-1AT</strain>
    </source>
</reference>
<keyword evidence="1" id="KW-1133">Transmembrane helix</keyword>
<evidence type="ECO:0000313" key="3">
    <source>
        <dbReference type="Proteomes" id="UP000286341"/>
    </source>
</evidence>
<proteinExistence type="predicted"/>
<keyword evidence="1" id="KW-0812">Transmembrane</keyword>
<feature type="transmembrane region" description="Helical" evidence="1">
    <location>
        <begin position="36"/>
        <end position="57"/>
    </location>
</feature>